<dbReference type="SUPFAM" id="SSF55874">
    <property type="entry name" value="ATPase domain of HSP90 chaperone/DNA topoisomerase II/histidine kinase"/>
    <property type="match status" value="1"/>
</dbReference>
<feature type="transmembrane region" description="Helical" evidence="7">
    <location>
        <begin position="20"/>
        <end position="41"/>
    </location>
</feature>
<dbReference type="RefSeq" id="WP_188578380.1">
    <property type="nucleotide sequence ID" value="NZ_BMDZ01000028.1"/>
</dbReference>
<dbReference type="Proteomes" id="UP000603352">
    <property type="component" value="Unassembled WGS sequence"/>
</dbReference>
<dbReference type="CDD" id="cd00082">
    <property type="entry name" value="HisKA"/>
    <property type="match status" value="1"/>
</dbReference>
<keyword evidence="4" id="KW-0808">Transferase</keyword>
<dbReference type="SUPFAM" id="SSF47384">
    <property type="entry name" value="Homodimeric domain of signal transducing histidine kinase"/>
    <property type="match status" value="1"/>
</dbReference>
<organism evidence="10 11">
    <name type="scientific">Tistrella bauzanensis</name>
    <dbReference type="NCBI Taxonomy" id="657419"/>
    <lineage>
        <taxon>Bacteria</taxon>
        <taxon>Pseudomonadati</taxon>
        <taxon>Pseudomonadota</taxon>
        <taxon>Alphaproteobacteria</taxon>
        <taxon>Geminicoccales</taxon>
        <taxon>Geminicoccaceae</taxon>
        <taxon>Tistrella</taxon>
    </lineage>
</organism>
<dbReference type="SMART" id="SM00388">
    <property type="entry name" value="HisKA"/>
    <property type="match status" value="1"/>
</dbReference>
<feature type="domain" description="MHYT" evidence="9">
    <location>
        <begin position="17"/>
        <end position="205"/>
    </location>
</feature>
<evidence type="ECO:0000259" key="9">
    <source>
        <dbReference type="PROSITE" id="PS50924"/>
    </source>
</evidence>
<dbReference type="InterPro" id="IPR003594">
    <property type="entry name" value="HATPase_dom"/>
</dbReference>
<accession>A0ABQ1IID5</accession>
<dbReference type="EMBL" id="BMDZ01000028">
    <property type="protein sequence ID" value="GGB42984.1"/>
    <property type="molecule type" value="Genomic_DNA"/>
</dbReference>
<dbReference type="InterPro" id="IPR036890">
    <property type="entry name" value="HATPase_C_sf"/>
</dbReference>
<proteinExistence type="predicted"/>
<evidence type="ECO:0000313" key="10">
    <source>
        <dbReference type="EMBL" id="GGB42984.1"/>
    </source>
</evidence>
<dbReference type="GO" id="GO:0016301">
    <property type="term" value="F:kinase activity"/>
    <property type="evidence" value="ECO:0007669"/>
    <property type="project" value="UniProtKB-KW"/>
</dbReference>
<feature type="transmembrane region" description="Helical" evidence="7">
    <location>
        <begin position="120"/>
        <end position="139"/>
    </location>
</feature>
<dbReference type="Pfam" id="PF00512">
    <property type="entry name" value="HisKA"/>
    <property type="match status" value="1"/>
</dbReference>
<evidence type="ECO:0000256" key="7">
    <source>
        <dbReference type="PROSITE-ProRule" id="PRU00244"/>
    </source>
</evidence>
<dbReference type="PRINTS" id="PR00344">
    <property type="entry name" value="BCTRLSENSOR"/>
</dbReference>
<dbReference type="Pfam" id="PF02518">
    <property type="entry name" value="HATPase_c"/>
    <property type="match status" value="1"/>
</dbReference>
<keyword evidence="7" id="KW-1133">Transmembrane helix</keyword>
<keyword evidence="3" id="KW-0597">Phosphoprotein</keyword>
<dbReference type="PROSITE" id="PS50109">
    <property type="entry name" value="HIS_KIN"/>
    <property type="match status" value="1"/>
</dbReference>
<dbReference type="PROSITE" id="PS50924">
    <property type="entry name" value="MHYT"/>
    <property type="match status" value="1"/>
</dbReference>
<dbReference type="PANTHER" id="PTHR43711">
    <property type="entry name" value="TWO-COMPONENT HISTIDINE KINASE"/>
    <property type="match status" value="1"/>
</dbReference>
<dbReference type="InterPro" id="IPR036097">
    <property type="entry name" value="HisK_dim/P_sf"/>
</dbReference>
<feature type="domain" description="Histidine kinase" evidence="8">
    <location>
        <begin position="407"/>
        <end position="627"/>
    </location>
</feature>
<evidence type="ECO:0000313" key="11">
    <source>
        <dbReference type="Proteomes" id="UP000603352"/>
    </source>
</evidence>
<keyword evidence="7" id="KW-0812">Transmembrane</keyword>
<dbReference type="InterPro" id="IPR005330">
    <property type="entry name" value="MHYT_dom"/>
</dbReference>
<reference evidence="11" key="1">
    <citation type="journal article" date="2019" name="Int. J. Syst. Evol. Microbiol.">
        <title>The Global Catalogue of Microorganisms (GCM) 10K type strain sequencing project: providing services to taxonomists for standard genome sequencing and annotation.</title>
        <authorList>
            <consortium name="The Broad Institute Genomics Platform"/>
            <consortium name="The Broad Institute Genome Sequencing Center for Infectious Disease"/>
            <person name="Wu L."/>
            <person name="Ma J."/>
        </authorList>
    </citation>
    <scope>NUCLEOTIDE SEQUENCE [LARGE SCALE GENOMIC DNA]</scope>
    <source>
        <strain evidence="11">CGMCC 1.10188</strain>
    </source>
</reference>
<keyword evidence="11" id="KW-1185">Reference proteome</keyword>
<dbReference type="InterPro" id="IPR050736">
    <property type="entry name" value="Sensor_HK_Regulatory"/>
</dbReference>
<gene>
    <name evidence="10" type="ORF">GCM10011505_25440</name>
</gene>
<comment type="catalytic activity">
    <reaction evidence="1">
        <text>ATP + protein L-histidine = ADP + protein N-phospho-L-histidine.</text>
        <dbReference type="EC" id="2.7.13.3"/>
    </reaction>
</comment>
<name>A0ABQ1IID5_9PROT</name>
<dbReference type="Gene3D" id="3.30.565.10">
    <property type="entry name" value="Histidine kinase-like ATPase, C-terminal domain"/>
    <property type="match status" value="1"/>
</dbReference>
<dbReference type="SMART" id="SM00387">
    <property type="entry name" value="HATPase_c"/>
    <property type="match status" value="1"/>
</dbReference>
<feature type="transmembrane region" description="Helical" evidence="7">
    <location>
        <begin position="87"/>
        <end position="108"/>
    </location>
</feature>
<feature type="transmembrane region" description="Helical" evidence="7">
    <location>
        <begin position="53"/>
        <end position="75"/>
    </location>
</feature>
<evidence type="ECO:0000256" key="4">
    <source>
        <dbReference type="ARBA" id="ARBA00022679"/>
    </source>
</evidence>
<keyword evidence="6" id="KW-0902">Two-component regulatory system</keyword>
<evidence type="ECO:0000259" key="8">
    <source>
        <dbReference type="PROSITE" id="PS50109"/>
    </source>
</evidence>
<feature type="transmembrane region" description="Helical" evidence="7">
    <location>
        <begin position="177"/>
        <end position="197"/>
    </location>
</feature>
<evidence type="ECO:0000256" key="5">
    <source>
        <dbReference type="ARBA" id="ARBA00022777"/>
    </source>
</evidence>
<feature type="transmembrane region" description="Helical" evidence="7">
    <location>
        <begin position="151"/>
        <end position="170"/>
    </location>
</feature>
<dbReference type="InterPro" id="IPR005467">
    <property type="entry name" value="His_kinase_dom"/>
</dbReference>
<comment type="caution">
    <text evidence="10">The sequence shown here is derived from an EMBL/GenBank/DDBJ whole genome shotgun (WGS) entry which is preliminary data.</text>
</comment>
<dbReference type="EC" id="2.7.13.3" evidence="2"/>
<evidence type="ECO:0000256" key="1">
    <source>
        <dbReference type="ARBA" id="ARBA00000085"/>
    </source>
</evidence>
<dbReference type="Gene3D" id="1.10.287.130">
    <property type="match status" value="1"/>
</dbReference>
<keyword evidence="5 10" id="KW-0418">Kinase</keyword>
<protein>
    <recommendedName>
        <fullName evidence="2">histidine kinase</fullName>
        <ecNumber evidence="2">2.7.13.3</ecNumber>
    </recommendedName>
</protein>
<dbReference type="InterPro" id="IPR004358">
    <property type="entry name" value="Sig_transdc_His_kin-like_C"/>
</dbReference>
<keyword evidence="7" id="KW-0472">Membrane</keyword>
<sequence>MFEFTGAGHDHFASSSLQPWLVALSLMIAFLASCAALQTAARIGEARGRMRMLWIAAGGFVLGGGIWSMHFIGMLAHEVPFPVSYDLTLTVLSLLLAVALTTVGLVLVSREKIGPLTLPGAGLLTASGVAGMHYMGMAAMRMPARLLYEPYMFGFSLLVAFVAATAALGIARRRTGLFIRLAAALVMTVAIAGMHYAGMAAARFEPQPTIALGKLLFLEANYHAIRPEVMAVFVALGAILVVVIIIASAAVDKRFAISAAREAEALRLGQQRMAALLENATDLIVVTSDGATVLEAAGPHELAKAALGCNIADLAVPDDGIRLTGLVALVAGGACTSATDEIRIDLAGRGARACDVLVRDLRHDRAVGGLVISFHDVEERSAVQAAMAEARDMADSASRAKSRFISMMSHELRTPLAAILGYADLIGARMHGPLGAAAYDGYIDEIGRAGRRLITMVDAIIGLGRIDGGEEVVELRRVEAQGLLRLAVRTAAEKARRAGVRLEHVDTGPVHVLADPRCCTRVLDHLFDNAIKFTEADGEVVVLVEVRPDGIAALTISDTGIGIPPESLAHVAEPFFQADDGLSRRFEGAGLGLTIAKALTELQGGTIDIDSTYGFGTTVRLCLPIAAARDLAGACDDRPDTAEETAIG</sequence>
<evidence type="ECO:0000256" key="3">
    <source>
        <dbReference type="ARBA" id="ARBA00022553"/>
    </source>
</evidence>
<dbReference type="PANTHER" id="PTHR43711:SF31">
    <property type="entry name" value="HISTIDINE KINASE"/>
    <property type="match status" value="1"/>
</dbReference>
<evidence type="ECO:0000256" key="6">
    <source>
        <dbReference type="ARBA" id="ARBA00023012"/>
    </source>
</evidence>
<dbReference type="Pfam" id="PF03707">
    <property type="entry name" value="MHYT"/>
    <property type="match status" value="2"/>
</dbReference>
<evidence type="ECO:0000256" key="2">
    <source>
        <dbReference type="ARBA" id="ARBA00012438"/>
    </source>
</evidence>
<feature type="transmembrane region" description="Helical" evidence="7">
    <location>
        <begin position="229"/>
        <end position="251"/>
    </location>
</feature>
<dbReference type="InterPro" id="IPR003661">
    <property type="entry name" value="HisK_dim/P_dom"/>
</dbReference>